<dbReference type="GeneID" id="4907507"/>
<keyword evidence="2" id="KW-1185">Reference proteome</keyword>
<dbReference type="AlphaFoldDB" id="A3DKX8"/>
<reference evidence="1 2" key="2">
    <citation type="journal article" date="2009" name="Stand. Genomic Sci.">
        <title>Complete genome sequence of Staphylothermus marinus Stetter and Fiala 1986 type strain F1.</title>
        <authorList>
            <person name="Anderson I.J."/>
            <person name="Sun H."/>
            <person name="Lapidus A."/>
            <person name="Copeland A."/>
            <person name="Glavina Del Rio T."/>
            <person name="Tice H."/>
            <person name="Dalin E."/>
            <person name="Lucas S."/>
            <person name="Barry K."/>
            <person name="Land M."/>
            <person name="Richardson P."/>
            <person name="Huber H."/>
            <person name="Kyrpides N.C."/>
        </authorList>
    </citation>
    <scope>NUCLEOTIDE SEQUENCE [LARGE SCALE GENOMIC DNA]</scope>
    <source>
        <strain evidence="2">ATCC 43588 / DSM 3639 / JCM 9404 / F1</strain>
    </source>
</reference>
<reference evidence="2" key="1">
    <citation type="journal article" date="2009" name="BMC Genomics">
        <title>The complete genome sequence of Staphylothermus marinus reveals differences in sulfur metabolism among heterotrophic Crenarchaeota.</title>
        <authorList>
            <person name="Anderson I.J."/>
            <person name="Dharmarajan L."/>
            <person name="Rodriguez J."/>
            <person name="Hooper S."/>
            <person name="Porat I."/>
            <person name="Ulrich L.E."/>
            <person name="Elkins J.G."/>
            <person name="Mavromatis K."/>
            <person name="Sun H."/>
            <person name="Land M."/>
            <person name="Lapidus A."/>
            <person name="Lucas S."/>
            <person name="Barry K."/>
            <person name="Huber H."/>
            <person name="Zhulin I.B."/>
            <person name="Whitman W.B."/>
            <person name="Mukhopadhyay B."/>
            <person name="Woese C."/>
            <person name="Bristow J."/>
            <person name="Kyrpides N."/>
        </authorList>
    </citation>
    <scope>NUCLEOTIDE SEQUENCE [LARGE SCALE GENOMIC DNA]</scope>
    <source>
        <strain evidence="2">ATCC 43588 / DSM 3639 / JCM 9404 / F1</strain>
    </source>
</reference>
<name>A3DKX8_STAMF</name>
<dbReference type="KEGG" id="smr:Smar_0175"/>
<proteinExistence type="predicted"/>
<dbReference type="eggNOG" id="arCOG12391">
    <property type="taxonomic scope" value="Archaea"/>
</dbReference>
<protein>
    <submittedName>
        <fullName evidence="1">Uncharacterized protein</fullName>
    </submittedName>
</protein>
<sequence>MPSKEERPKIFRDIVFRSRLLLEGKLVRSVRSNAEISINNLLRESKENPLYITLVTNVEGTSIRAHLYGYKNEVLDCFLDNNPDIEMSECLNLVSNLLKDTLAEKRINMHVFPLDLIKDMIQGEKPGSTAIVKPVAKKVVVEEKPIDFPYIEYLLLNELTKIGLIVDLVHLTMIERDIVANIKLSEVSELPSSLDVAFIVGGIICENASIHGNIVVNIIHKKKHNITLGYNGDRIKCIALGLIPRMLKDYGLILRKINYQDTGKAFILKLGLKQYASELKHDPMEVVKRIQSTISSIIGKEVHVAIKYGLFGKEYRTY</sequence>
<dbReference type="HOGENOM" id="CLU_873240_0_0_2"/>
<evidence type="ECO:0000313" key="1">
    <source>
        <dbReference type="EMBL" id="ABN69288.1"/>
    </source>
</evidence>
<dbReference type="EMBL" id="CP000575">
    <property type="protein sequence ID" value="ABN69288.1"/>
    <property type="molecule type" value="Genomic_DNA"/>
</dbReference>
<dbReference type="STRING" id="399550.Smar_0175"/>
<organism evidence="1 2">
    <name type="scientific">Staphylothermus marinus (strain ATCC 43588 / DSM 3639 / JCM 9404 / F1)</name>
    <dbReference type="NCBI Taxonomy" id="399550"/>
    <lineage>
        <taxon>Archaea</taxon>
        <taxon>Thermoproteota</taxon>
        <taxon>Thermoprotei</taxon>
        <taxon>Desulfurococcales</taxon>
        <taxon>Desulfurococcaceae</taxon>
        <taxon>Staphylothermus</taxon>
    </lineage>
</organism>
<dbReference type="Proteomes" id="UP000000254">
    <property type="component" value="Chromosome"/>
</dbReference>
<dbReference type="OrthoDB" id="374411at2157"/>
<gene>
    <name evidence="1" type="ordered locus">Smar_0175</name>
</gene>
<dbReference type="RefSeq" id="WP_011838479.1">
    <property type="nucleotide sequence ID" value="NC_009033.1"/>
</dbReference>
<evidence type="ECO:0000313" key="2">
    <source>
        <dbReference type="Proteomes" id="UP000000254"/>
    </source>
</evidence>
<accession>A3DKX8</accession>